<dbReference type="OrthoDB" id="6157525at2759"/>
<dbReference type="STRING" id="400727.A0A2T7NP27"/>
<evidence type="ECO:0000256" key="1">
    <source>
        <dbReference type="PROSITE-ProRule" id="PRU00076"/>
    </source>
</evidence>
<keyword evidence="1" id="KW-1015">Disulfide bond</keyword>
<reference evidence="5 6" key="1">
    <citation type="submission" date="2018-04" db="EMBL/GenBank/DDBJ databases">
        <title>The genome of golden apple snail Pomacea canaliculata provides insight into stress tolerance and invasive adaptation.</title>
        <authorList>
            <person name="Liu C."/>
            <person name="Liu B."/>
            <person name="Ren Y."/>
            <person name="Zhang Y."/>
            <person name="Wang H."/>
            <person name="Li S."/>
            <person name="Jiang F."/>
            <person name="Yin L."/>
            <person name="Zhang G."/>
            <person name="Qian W."/>
            <person name="Fan W."/>
        </authorList>
    </citation>
    <scope>NUCLEOTIDE SEQUENCE [LARGE SCALE GENOMIC DNA]</scope>
    <source>
        <strain evidence="5">SZHN2017</strain>
        <tissue evidence="5">Muscle</tissue>
    </source>
</reference>
<protein>
    <recommendedName>
        <fullName evidence="4">EGF-like domain-containing protein</fullName>
    </recommendedName>
</protein>
<dbReference type="InterPro" id="IPR000742">
    <property type="entry name" value="EGF"/>
</dbReference>
<keyword evidence="2" id="KW-1133">Transmembrane helix</keyword>
<name>A0A2T7NP27_POMCA</name>
<keyword evidence="2" id="KW-0472">Membrane</keyword>
<gene>
    <name evidence="5" type="ORF">C0Q70_16163</name>
</gene>
<evidence type="ECO:0000256" key="2">
    <source>
        <dbReference type="SAM" id="Phobius"/>
    </source>
</evidence>
<dbReference type="Gene3D" id="2.10.25.10">
    <property type="entry name" value="Laminin"/>
    <property type="match status" value="1"/>
</dbReference>
<keyword evidence="1" id="KW-0245">EGF-like domain</keyword>
<sequence length="523" mass="57763">MATIRSSLTAACLLSGTAGQVTLRDDLERTKSPFDVPEDVLFESATREDVEVVTSFALRQDALQANDVMPDARSGANSVSPVLQAAPVPCDVISNSGCQVSGFERCLEPGYCGCLNGYLRQPDTGNCVAAQFFQGEISFVDRFSEKLLDKNGQDFKNLANAVRQVIHYMLRKFRDQQYAATSQVMKALISQGTRGVLDVYVTSISRNLNTKRVTVKWELAVTSAFNPKREDLMAAYNKGIVDAAYVDTTDSLIKITDTSLVLGNNGTMATFLQPIMEFSHCVDKNHNYCAANADCFHSLASFQCACRAGFDDVSPAVSITPGETCIESCGCENNGTCQRDGTGSTKCRCPDWYLGSTCGVNGKDVLIICCSVIGCLIILTVILCVFCFCTSCSKDRCALCRKSSRSSTVGVGSLDTSVVKLPRVWMEGPRPYEMPPRDMRRWSYVSEPMMDDYVHAETLPLPRSQDAKKKYYAAYQVGGTLVHYYYCKTEPWLQQLYPVRSSYAETLTGWPTARVFDWRVRQA</sequence>
<feature type="domain" description="EGF-like" evidence="4">
    <location>
        <begin position="326"/>
        <end position="359"/>
    </location>
</feature>
<dbReference type="CDD" id="cd00053">
    <property type="entry name" value="EGF"/>
    <property type="match status" value="1"/>
</dbReference>
<evidence type="ECO:0000256" key="3">
    <source>
        <dbReference type="SAM" id="SignalP"/>
    </source>
</evidence>
<dbReference type="PROSITE" id="PS50026">
    <property type="entry name" value="EGF_3"/>
    <property type="match status" value="1"/>
</dbReference>
<dbReference type="SMART" id="SM00181">
    <property type="entry name" value="EGF"/>
    <property type="match status" value="3"/>
</dbReference>
<accession>A0A2T7NP27</accession>
<organism evidence="5 6">
    <name type="scientific">Pomacea canaliculata</name>
    <name type="common">Golden apple snail</name>
    <dbReference type="NCBI Taxonomy" id="400727"/>
    <lineage>
        <taxon>Eukaryota</taxon>
        <taxon>Metazoa</taxon>
        <taxon>Spiralia</taxon>
        <taxon>Lophotrochozoa</taxon>
        <taxon>Mollusca</taxon>
        <taxon>Gastropoda</taxon>
        <taxon>Caenogastropoda</taxon>
        <taxon>Architaenioglossa</taxon>
        <taxon>Ampullarioidea</taxon>
        <taxon>Ampullariidae</taxon>
        <taxon>Pomacea</taxon>
    </lineage>
</organism>
<dbReference type="AlphaFoldDB" id="A0A2T7NP27"/>
<evidence type="ECO:0000313" key="5">
    <source>
        <dbReference type="EMBL" id="PVD22903.1"/>
    </source>
</evidence>
<keyword evidence="6" id="KW-1185">Reference proteome</keyword>
<comment type="caution">
    <text evidence="5">The sequence shown here is derived from an EMBL/GenBank/DDBJ whole genome shotgun (WGS) entry which is preliminary data.</text>
</comment>
<feature type="disulfide bond" evidence="1">
    <location>
        <begin position="349"/>
        <end position="358"/>
    </location>
</feature>
<evidence type="ECO:0000313" key="6">
    <source>
        <dbReference type="Proteomes" id="UP000245119"/>
    </source>
</evidence>
<proteinExistence type="predicted"/>
<keyword evidence="2" id="KW-0812">Transmembrane</keyword>
<dbReference type="Proteomes" id="UP000245119">
    <property type="component" value="Linkage Group LG10"/>
</dbReference>
<feature type="signal peptide" evidence="3">
    <location>
        <begin position="1"/>
        <end position="19"/>
    </location>
</feature>
<keyword evidence="3" id="KW-0732">Signal</keyword>
<comment type="caution">
    <text evidence="1">Lacks conserved residue(s) required for the propagation of feature annotation.</text>
</comment>
<feature type="transmembrane region" description="Helical" evidence="2">
    <location>
        <begin position="365"/>
        <end position="389"/>
    </location>
</feature>
<dbReference type="PROSITE" id="PS00022">
    <property type="entry name" value="EGF_1"/>
    <property type="match status" value="1"/>
</dbReference>
<feature type="chain" id="PRO_5015520911" description="EGF-like domain-containing protein" evidence="3">
    <location>
        <begin position="20"/>
        <end position="523"/>
    </location>
</feature>
<dbReference type="EMBL" id="PZQS01000010">
    <property type="protein sequence ID" value="PVD22903.1"/>
    <property type="molecule type" value="Genomic_DNA"/>
</dbReference>
<evidence type="ECO:0000259" key="4">
    <source>
        <dbReference type="PROSITE" id="PS50026"/>
    </source>
</evidence>